<protein>
    <submittedName>
        <fullName evidence="1">Uncharacterized protein</fullName>
    </submittedName>
</protein>
<evidence type="ECO:0000313" key="2">
    <source>
        <dbReference type="Proteomes" id="UP000274429"/>
    </source>
</evidence>
<keyword evidence="2" id="KW-1185">Reference proteome</keyword>
<dbReference type="EMBL" id="UYWX01002559">
    <property type="protein sequence ID" value="VDM22774.1"/>
    <property type="molecule type" value="Genomic_DNA"/>
</dbReference>
<name>A0A3P7F1P9_HYDTA</name>
<organism evidence="1 2">
    <name type="scientific">Hydatigena taeniaeformis</name>
    <name type="common">Feline tapeworm</name>
    <name type="synonym">Taenia taeniaeformis</name>
    <dbReference type="NCBI Taxonomy" id="6205"/>
    <lineage>
        <taxon>Eukaryota</taxon>
        <taxon>Metazoa</taxon>
        <taxon>Spiralia</taxon>
        <taxon>Lophotrochozoa</taxon>
        <taxon>Platyhelminthes</taxon>
        <taxon>Cestoda</taxon>
        <taxon>Eucestoda</taxon>
        <taxon>Cyclophyllidea</taxon>
        <taxon>Taeniidae</taxon>
        <taxon>Hydatigera</taxon>
    </lineage>
</organism>
<dbReference type="Proteomes" id="UP000274429">
    <property type="component" value="Unassembled WGS sequence"/>
</dbReference>
<gene>
    <name evidence="1" type="ORF">TTAC_LOCUS3510</name>
</gene>
<accession>A0A3P7F1P9</accession>
<proteinExistence type="predicted"/>
<reference evidence="1 2" key="1">
    <citation type="submission" date="2018-11" db="EMBL/GenBank/DDBJ databases">
        <authorList>
            <consortium name="Pathogen Informatics"/>
        </authorList>
    </citation>
    <scope>NUCLEOTIDE SEQUENCE [LARGE SCALE GENOMIC DNA]</scope>
</reference>
<evidence type="ECO:0000313" key="1">
    <source>
        <dbReference type="EMBL" id="VDM22774.1"/>
    </source>
</evidence>
<sequence>MFASAFFFPTSEKTWSTSFISHASRLTVITSSTFASSSSSSSSPSSYAAASTSVLTYASATASAASSRCLVFYLRFTRMSSQRKLSAREHAHMASSSLLLATLLVALECGLVVPAKVVRPRSTTFLSPPTIEVDLCTDLRSVRLGGGDFTVKAVTSTLPTTSSQLHHLSLVHWYHHLLLHLSTTAHDNHATRLQL</sequence>
<dbReference type="AlphaFoldDB" id="A0A3P7F1P9"/>